<keyword evidence="1" id="KW-0732">Signal</keyword>
<organism evidence="3 4">
    <name type="scientific">Gilvirhabdus luticola</name>
    <dbReference type="NCBI Taxonomy" id="3079858"/>
    <lineage>
        <taxon>Bacteria</taxon>
        <taxon>Pseudomonadati</taxon>
        <taxon>Bacteroidota</taxon>
        <taxon>Flavobacteriia</taxon>
        <taxon>Flavobacteriales</taxon>
        <taxon>Flavobacteriaceae</taxon>
        <taxon>Gilvirhabdus</taxon>
    </lineage>
</organism>
<sequence length="518" mass="57466">MKRSLILFIAVFFFSFYTISSQTWTEKSEDETYTARHEFGFVQAGDKFILFGGRESSQTLDVYDYTTNTWSNGGMAPIEFNHFQAITYEGLVWVIGAFKDNDFPIEEPVDHIYMYNPASEQWIQGMEIPASRKRGSAGLVIYNNKFYLVGGNTMGHDGGYVSYLDEFDPATGIWTQLTNAPRARDHFHAVTFNNKLYAIGGRLTGGTGGVFEPLVPEVDVYDFTTEMWSTLDASKNIPTTRAGLAVVVFDDEIYAIGGEAPGFLRDQVEAYDPVLNSWSTKNSLNYPRHGIQAIVSGDGIHVTCGNLSGSPIKEYEYYGTDNPQGSPNVNSTFEADETTKSFTYTELEGSVPVQINVSNSLGTTGTYIDTMELTGSADYTLDESYDNRLVGVNGNLIVEVTLNDTTKPTNNATLVITYNNSSTINVSLEGSLDTGLSTETQSLNRIKLYPNPVKDLFSVNKDISGLAIYDITGKLITKFNGHYNKNHLFDVSRFPKGLYFTKIEDENGMILTSKLVKL</sequence>
<name>A0ABU3U438_9FLAO</name>
<protein>
    <submittedName>
        <fullName evidence="3">T9SS type A sorting domain-containing protein</fullName>
    </submittedName>
</protein>
<comment type="caution">
    <text evidence="3">The sequence shown here is derived from an EMBL/GenBank/DDBJ whole genome shotgun (WGS) entry which is preliminary data.</text>
</comment>
<feature type="domain" description="Secretion system C-terminal sorting" evidence="2">
    <location>
        <begin position="448"/>
        <end position="516"/>
    </location>
</feature>
<dbReference type="Proteomes" id="UP001268651">
    <property type="component" value="Unassembled WGS sequence"/>
</dbReference>
<dbReference type="InterPro" id="IPR015915">
    <property type="entry name" value="Kelch-typ_b-propeller"/>
</dbReference>
<dbReference type="InterPro" id="IPR026444">
    <property type="entry name" value="Secre_tail"/>
</dbReference>
<dbReference type="Gene3D" id="2.120.10.80">
    <property type="entry name" value="Kelch-type beta propeller"/>
    <property type="match status" value="2"/>
</dbReference>
<dbReference type="Pfam" id="PF18962">
    <property type="entry name" value="Por_Secre_tail"/>
    <property type="match status" value="1"/>
</dbReference>
<dbReference type="PANTHER" id="PTHR46375:SF3">
    <property type="entry name" value="KELCH REPEAT AND BTB DOMAIN-CONTAINING PROTEIN 13"/>
    <property type="match status" value="1"/>
</dbReference>
<dbReference type="RefSeq" id="WP_316660977.1">
    <property type="nucleotide sequence ID" value="NZ_JAWHTF010000001.1"/>
</dbReference>
<evidence type="ECO:0000313" key="4">
    <source>
        <dbReference type="Proteomes" id="UP001268651"/>
    </source>
</evidence>
<evidence type="ECO:0000256" key="1">
    <source>
        <dbReference type="ARBA" id="ARBA00022729"/>
    </source>
</evidence>
<dbReference type="NCBIfam" id="TIGR04183">
    <property type="entry name" value="Por_Secre_tail"/>
    <property type="match status" value="1"/>
</dbReference>
<keyword evidence="4" id="KW-1185">Reference proteome</keyword>
<proteinExistence type="predicted"/>
<dbReference type="SMART" id="SM00612">
    <property type="entry name" value="Kelch"/>
    <property type="match status" value="4"/>
</dbReference>
<dbReference type="EMBL" id="JAWHTF010000001">
    <property type="protein sequence ID" value="MDU8885116.1"/>
    <property type="molecule type" value="Genomic_DNA"/>
</dbReference>
<dbReference type="PANTHER" id="PTHR46375">
    <property type="entry name" value="KELCH REPEAT AND BTB DOMAIN-CONTAINING PROTEIN 13-RELATED"/>
    <property type="match status" value="1"/>
</dbReference>
<dbReference type="InterPro" id="IPR052392">
    <property type="entry name" value="Kelch-BTB_domain-containing"/>
</dbReference>
<dbReference type="SUPFAM" id="SSF117281">
    <property type="entry name" value="Kelch motif"/>
    <property type="match status" value="1"/>
</dbReference>
<reference evidence="3 4" key="1">
    <citation type="submission" date="2023-10" db="EMBL/GenBank/DDBJ databases">
        <title>Marimonas sp. nov. isolated from tidal mud flat.</title>
        <authorList>
            <person name="Jaincy N.J."/>
            <person name="Srinivasan S."/>
            <person name="Lee S.-S."/>
        </authorList>
    </citation>
    <scope>NUCLEOTIDE SEQUENCE [LARGE SCALE GENOMIC DNA]</scope>
    <source>
        <strain evidence="3 4">MJ-SS3</strain>
    </source>
</reference>
<dbReference type="InterPro" id="IPR006652">
    <property type="entry name" value="Kelch_1"/>
</dbReference>
<evidence type="ECO:0000313" key="3">
    <source>
        <dbReference type="EMBL" id="MDU8885116.1"/>
    </source>
</evidence>
<evidence type="ECO:0000259" key="2">
    <source>
        <dbReference type="Pfam" id="PF18962"/>
    </source>
</evidence>
<gene>
    <name evidence="3" type="ORF">RXV94_03015</name>
</gene>
<accession>A0ABU3U438</accession>
<dbReference type="Pfam" id="PF24681">
    <property type="entry name" value="Kelch_KLHDC2_KLHL20_DRC7"/>
    <property type="match status" value="1"/>
</dbReference>